<evidence type="ECO:0000256" key="1">
    <source>
        <dbReference type="ARBA" id="ARBA00004613"/>
    </source>
</evidence>
<organism evidence="7">
    <name type="scientific">Ixodes ricinus</name>
    <name type="common">Common tick</name>
    <name type="synonym">Acarus ricinus</name>
    <dbReference type="NCBI Taxonomy" id="34613"/>
    <lineage>
        <taxon>Eukaryota</taxon>
        <taxon>Metazoa</taxon>
        <taxon>Ecdysozoa</taxon>
        <taxon>Arthropoda</taxon>
        <taxon>Chelicerata</taxon>
        <taxon>Arachnida</taxon>
        <taxon>Acari</taxon>
        <taxon>Parasitiformes</taxon>
        <taxon>Ixodida</taxon>
        <taxon>Ixodoidea</taxon>
        <taxon>Ixodidae</taxon>
        <taxon>Ixodinae</taxon>
        <taxon>Ixodes</taxon>
    </lineage>
</organism>
<evidence type="ECO:0000256" key="5">
    <source>
        <dbReference type="ARBA" id="ARBA00034321"/>
    </source>
</evidence>
<dbReference type="InterPro" id="IPR021971">
    <property type="entry name" value="Salp15"/>
</dbReference>
<keyword evidence="3 6" id="KW-0732">Signal</keyword>
<accession>A0A6B0UXS3</accession>
<evidence type="ECO:0000256" key="2">
    <source>
        <dbReference type="ARBA" id="ARBA00022525"/>
    </source>
</evidence>
<evidence type="ECO:0000256" key="4">
    <source>
        <dbReference type="ARBA" id="ARBA00023180"/>
    </source>
</evidence>
<evidence type="ECO:0000256" key="6">
    <source>
        <dbReference type="SAM" id="SignalP"/>
    </source>
</evidence>
<keyword evidence="4" id="KW-0325">Glycoprotein</keyword>
<comment type="subcellular location">
    <subcellularLocation>
        <location evidence="1">Secreted</location>
    </subcellularLocation>
</comment>
<dbReference type="AlphaFoldDB" id="A0A6B0UXS3"/>
<comment type="similarity">
    <text evidence="5">Belongs to the salp15 family.</text>
</comment>
<protein>
    <submittedName>
        <fullName evidence="7">Putative conserved secreted protein</fullName>
    </submittedName>
</protein>
<evidence type="ECO:0000313" key="7">
    <source>
        <dbReference type="EMBL" id="MXU94321.1"/>
    </source>
</evidence>
<dbReference type="EMBL" id="GIFC01012238">
    <property type="protein sequence ID" value="MXU94321.1"/>
    <property type="molecule type" value="Transcribed_RNA"/>
</dbReference>
<proteinExistence type="inferred from homology"/>
<dbReference type="GO" id="GO:0005576">
    <property type="term" value="C:extracellular region"/>
    <property type="evidence" value="ECO:0007669"/>
    <property type="project" value="UniProtKB-SubCell"/>
</dbReference>
<evidence type="ECO:0000256" key="3">
    <source>
        <dbReference type="ARBA" id="ARBA00022729"/>
    </source>
</evidence>
<name>A0A6B0UXS3_IXORI</name>
<sequence>MRHFLGILCIAIRLSLCGACSSEPEPTVKFLGDSEWENIEKSVELVHIFGYVDASLKHISPTCKQQLEERMKQRCAKPASGAHLSPADFKGCSFICRGTQQGGEVTVEEHVDLRNGTPCGPHGERCYNGDCVARSPETKCHVSFVPYVLFEKGYKEPTKKP</sequence>
<reference evidence="7" key="1">
    <citation type="submission" date="2019-12" db="EMBL/GenBank/DDBJ databases">
        <title>An insight into the sialome of adult female Ixodes ricinus ticks feeding for 6 days.</title>
        <authorList>
            <person name="Perner J."/>
            <person name="Ribeiro J.M.C."/>
        </authorList>
    </citation>
    <scope>NUCLEOTIDE SEQUENCE</scope>
    <source>
        <strain evidence="7">Semi-engorged</strain>
        <tissue evidence="7">Salivary glands</tissue>
    </source>
</reference>
<dbReference type="Pfam" id="PF12115">
    <property type="entry name" value="Salp15"/>
    <property type="match status" value="1"/>
</dbReference>
<feature type="chain" id="PRO_5025415201" evidence="6">
    <location>
        <begin position="20"/>
        <end position="161"/>
    </location>
</feature>
<keyword evidence="2" id="KW-0964">Secreted</keyword>
<feature type="signal peptide" evidence="6">
    <location>
        <begin position="1"/>
        <end position="19"/>
    </location>
</feature>